<dbReference type="OrthoDB" id="8963459at2759"/>
<organism evidence="4">
    <name type="scientific">Tetraodon nigroviridis</name>
    <name type="common">Spotted green pufferfish</name>
    <name type="synonym">Chelonodon nigroviridis</name>
    <dbReference type="NCBI Taxonomy" id="99883"/>
    <lineage>
        <taxon>Eukaryota</taxon>
        <taxon>Metazoa</taxon>
        <taxon>Chordata</taxon>
        <taxon>Craniata</taxon>
        <taxon>Vertebrata</taxon>
        <taxon>Euteleostomi</taxon>
        <taxon>Actinopterygii</taxon>
        <taxon>Neopterygii</taxon>
        <taxon>Teleostei</taxon>
        <taxon>Neoteleostei</taxon>
        <taxon>Acanthomorphata</taxon>
        <taxon>Eupercaria</taxon>
        <taxon>Tetraodontiformes</taxon>
        <taxon>Tetradontoidea</taxon>
        <taxon>Tetraodontidae</taxon>
        <taxon>Tetraodon</taxon>
    </lineage>
</organism>
<dbReference type="AlphaFoldDB" id="Q4S5Q5"/>
<feature type="coiled-coil region" evidence="1">
    <location>
        <begin position="245"/>
        <end position="293"/>
    </location>
</feature>
<reference evidence="4" key="2">
    <citation type="submission" date="2004-02" db="EMBL/GenBank/DDBJ databases">
        <authorList>
            <consortium name="Genoscope"/>
            <consortium name="Whitehead Institute Centre for Genome Research"/>
        </authorList>
    </citation>
    <scope>NUCLEOTIDE SEQUENCE</scope>
</reference>
<feature type="compositionally biased region" description="Acidic residues" evidence="2">
    <location>
        <begin position="517"/>
        <end position="531"/>
    </location>
</feature>
<evidence type="ECO:0000256" key="1">
    <source>
        <dbReference type="SAM" id="Coils"/>
    </source>
</evidence>
<evidence type="ECO:0000256" key="3">
    <source>
        <dbReference type="SAM" id="Phobius"/>
    </source>
</evidence>
<keyword evidence="3" id="KW-0472">Membrane</keyword>
<evidence type="ECO:0000256" key="2">
    <source>
        <dbReference type="SAM" id="MobiDB-lite"/>
    </source>
</evidence>
<feature type="compositionally biased region" description="Acidic residues" evidence="2">
    <location>
        <begin position="444"/>
        <end position="483"/>
    </location>
</feature>
<accession>Q4S5Q5</accession>
<protein>
    <submittedName>
        <fullName evidence="4">Chromosome 9 SCAF14729, whole genome shotgun sequence</fullName>
    </submittedName>
</protein>
<dbReference type="EMBL" id="CAAE01014729">
    <property type="protein sequence ID" value="CAG04027.1"/>
    <property type="molecule type" value="Genomic_DNA"/>
</dbReference>
<feature type="region of interest" description="Disordered" evidence="2">
    <location>
        <begin position="314"/>
        <end position="531"/>
    </location>
</feature>
<dbReference type="KEGG" id="tng:GSTEN00023630G001"/>
<keyword evidence="3" id="KW-1133">Transmembrane helix</keyword>
<keyword evidence="3" id="KW-0812">Transmembrane</keyword>
<name>Q4S5Q5_TETNG</name>
<feature type="transmembrane region" description="Helical" evidence="3">
    <location>
        <begin position="37"/>
        <end position="55"/>
    </location>
</feature>
<gene>
    <name evidence="4" type="ORF">GSTENG00023630001</name>
</gene>
<feature type="compositionally biased region" description="Acidic residues" evidence="2">
    <location>
        <begin position="361"/>
        <end position="382"/>
    </location>
</feature>
<dbReference type="Gene3D" id="1.10.287.1490">
    <property type="match status" value="1"/>
</dbReference>
<feature type="compositionally biased region" description="Acidic residues" evidence="2">
    <location>
        <begin position="408"/>
        <end position="422"/>
    </location>
</feature>
<evidence type="ECO:0000313" key="4">
    <source>
        <dbReference type="EMBL" id="CAG04027.1"/>
    </source>
</evidence>
<proteinExistence type="predicted"/>
<sequence>MTAKHRKSKNNHKHEENFLKNDVVESEVRTGANSSSVHLVLFLVIVIGGAVGLWFCFQQHQTLSQLTDSVAGMQIKIMKLQSAHEEFQQSGTKQHLSESVETRLNALEESYLLAQEQLGMALATAEQLRSSDLPAQVLSLHTEMKTRLAEMQQATASLEQLSQLRTTLKGKSEEFEAFRSQVDGLAALSSELSHEVEVLSGSLREAESKMDERDGQVMTLSSTLDTQVALVHSLKEQVEMCQGQLEATTRDIATVRELLQSEESKWHQQASTEEQLRSLCQSLQDQISTAQNLTAGLQARLDDVQKQVTLLVEKSADPKDQAPPVKIETQAPPFEPQNEAAPAETEDQFPPAETDKQALSAEEDAAAGTEEEPALPAELEEEAAAHDEAQQEVTGNVASAEDTPAEKEDVDSLETEEAENTAEEVPKEPEVQQESIQEQKDEILGEEEPQALAGDEEEHEEVLGTDEGLAEEVEVHEELEEVQEQPRAEEHDEREEEEQLEKNDEVQDFAAEWESLSSEETDEGQELESAN</sequence>
<keyword evidence="1" id="KW-0175">Coiled coil</keyword>
<reference evidence="4" key="1">
    <citation type="journal article" date="2004" name="Nature">
        <title>Genome duplication in the teleost fish Tetraodon nigroviridis reveals the early vertebrate proto-karyotype.</title>
        <authorList>
            <person name="Jaillon O."/>
            <person name="Aury J.-M."/>
            <person name="Brunet F."/>
            <person name="Petit J.-L."/>
            <person name="Stange-Thomann N."/>
            <person name="Mauceli E."/>
            <person name="Bouneau L."/>
            <person name="Fischer C."/>
            <person name="Ozouf-Costaz C."/>
            <person name="Bernot A."/>
            <person name="Nicaud S."/>
            <person name="Jaffe D."/>
            <person name="Fisher S."/>
            <person name="Lutfalla G."/>
            <person name="Dossat C."/>
            <person name="Segurens B."/>
            <person name="Dasilva C."/>
            <person name="Salanoubat M."/>
            <person name="Levy M."/>
            <person name="Boudet N."/>
            <person name="Castellano S."/>
            <person name="Anthouard V."/>
            <person name="Jubin C."/>
            <person name="Castelli V."/>
            <person name="Katinka M."/>
            <person name="Vacherie B."/>
            <person name="Biemont C."/>
            <person name="Skalli Z."/>
            <person name="Cattolico L."/>
            <person name="Poulain J."/>
            <person name="De Berardinis V."/>
            <person name="Cruaud C."/>
            <person name="Duprat S."/>
            <person name="Brottier P."/>
            <person name="Coutanceau J.-P."/>
            <person name="Gouzy J."/>
            <person name="Parra G."/>
            <person name="Lardier G."/>
            <person name="Chapple C."/>
            <person name="McKernan K.J."/>
            <person name="McEwan P."/>
            <person name="Bosak S."/>
            <person name="Kellis M."/>
            <person name="Volff J.-N."/>
            <person name="Guigo R."/>
            <person name="Zody M.C."/>
            <person name="Mesirov J."/>
            <person name="Lindblad-Toh K."/>
            <person name="Birren B."/>
            <person name="Nusbaum C."/>
            <person name="Kahn D."/>
            <person name="Robinson-Rechavi M."/>
            <person name="Laudet V."/>
            <person name="Schachter V."/>
            <person name="Quetier F."/>
            <person name="Saurin W."/>
            <person name="Scarpelli C."/>
            <person name="Wincker P."/>
            <person name="Lander E.S."/>
            <person name="Weissenbach J."/>
            <person name="Roest Crollius H."/>
        </authorList>
    </citation>
    <scope>NUCLEOTIDE SEQUENCE [LARGE SCALE GENOMIC DNA]</scope>
</reference>